<dbReference type="Proteomes" id="UP000479710">
    <property type="component" value="Unassembled WGS sequence"/>
</dbReference>
<evidence type="ECO:0000313" key="3">
    <source>
        <dbReference type="Proteomes" id="UP000479710"/>
    </source>
</evidence>
<dbReference type="EMBL" id="SPHZ02000006">
    <property type="protein sequence ID" value="KAF0910867.1"/>
    <property type="molecule type" value="Genomic_DNA"/>
</dbReference>
<gene>
    <name evidence="2" type="ORF">E2562_004826</name>
</gene>
<organism evidence="2 3">
    <name type="scientific">Oryza meyeriana var. granulata</name>
    <dbReference type="NCBI Taxonomy" id="110450"/>
    <lineage>
        <taxon>Eukaryota</taxon>
        <taxon>Viridiplantae</taxon>
        <taxon>Streptophyta</taxon>
        <taxon>Embryophyta</taxon>
        <taxon>Tracheophyta</taxon>
        <taxon>Spermatophyta</taxon>
        <taxon>Magnoliopsida</taxon>
        <taxon>Liliopsida</taxon>
        <taxon>Poales</taxon>
        <taxon>Poaceae</taxon>
        <taxon>BOP clade</taxon>
        <taxon>Oryzoideae</taxon>
        <taxon>Oryzeae</taxon>
        <taxon>Oryzinae</taxon>
        <taxon>Oryza</taxon>
        <taxon>Oryza meyeriana</taxon>
    </lineage>
</organism>
<sequence length="99" mass="10372">MRQEEKQAATTAHQLLGEAAVRERIAAAARVRKGPASARERKGLMAAHMRKGGESRADAPEQIGKGRAAASPTPFSDGSSFFTGAGPFTSTVYSPQSQA</sequence>
<proteinExistence type="predicted"/>
<feature type="compositionally biased region" description="Polar residues" evidence="1">
    <location>
        <begin position="73"/>
        <end position="99"/>
    </location>
</feature>
<reference evidence="2 3" key="1">
    <citation type="submission" date="2019-11" db="EMBL/GenBank/DDBJ databases">
        <title>Whole genome sequence of Oryza granulata.</title>
        <authorList>
            <person name="Li W."/>
        </authorList>
    </citation>
    <scope>NUCLEOTIDE SEQUENCE [LARGE SCALE GENOMIC DNA]</scope>
    <source>
        <strain evidence="3">cv. Menghai</strain>
        <tissue evidence="2">Leaf</tissue>
    </source>
</reference>
<protein>
    <submittedName>
        <fullName evidence="2">Uncharacterized protein</fullName>
    </submittedName>
</protein>
<dbReference type="AlphaFoldDB" id="A0A6G1DEE1"/>
<evidence type="ECO:0000313" key="2">
    <source>
        <dbReference type="EMBL" id="KAF0910867.1"/>
    </source>
</evidence>
<accession>A0A6G1DEE1</accession>
<comment type="caution">
    <text evidence="2">The sequence shown here is derived from an EMBL/GenBank/DDBJ whole genome shotgun (WGS) entry which is preliminary data.</text>
</comment>
<evidence type="ECO:0000256" key="1">
    <source>
        <dbReference type="SAM" id="MobiDB-lite"/>
    </source>
</evidence>
<keyword evidence="3" id="KW-1185">Reference proteome</keyword>
<feature type="region of interest" description="Disordered" evidence="1">
    <location>
        <begin position="49"/>
        <end position="99"/>
    </location>
</feature>
<name>A0A6G1DEE1_9ORYZ</name>